<keyword evidence="2" id="KW-1185">Reference proteome</keyword>
<comment type="caution">
    <text evidence="1">The sequence shown here is derived from an EMBL/GenBank/DDBJ whole genome shotgun (WGS) entry which is preliminary data.</text>
</comment>
<evidence type="ECO:0000313" key="2">
    <source>
        <dbReference type="Proteomes" id="UP001652461"/>
    </source>
</evidence>
<dbReference type="RefSeq" id="WP_158363712.1">
    <property type="nucleotide sequence ID" value="NZ_JAOQKC010000012.1"/>
</dbReference>
<dbReference type="EMBL" id="JAOQKC010000012">
    <property type="protein sequence ID" value="MCU6697256.1"/>
    <property type="molecule type" value="Genomic_DNA"/>
</dbReference>
<name>A0ABT2RY53_9FIRM</name>
<accession>A0ABT2RY53</accession>
<organism evidence="1 2">
    <name type="scientific">Laedolimicola ammoniilytica</name>
    <dbReference type="NCBI Taxonomy" id="2981771"/>
    <lineage>
        <taxon>Bacteria</taxon>
        <taxon>Bacillati</taxon>
        <taxon>Bacillota</taxon>
        <taxon>Clostridia</taxon>
        <taxon>Lachnospirales</taxon>
        <taxon>Lachnospiraceae</taxon>
        <taxon>Laedolimicola</taxon>
    </lineage>
</organism>
<evidence type="ECO:0000313" key="1">
    <source>
        <dbReference type="EMBL" id="MCU6697256.1"/>
    </source>
</evidence>
<sequence length="151" mass="17163">MKKQGKKGDLAKYRTVMYGKLADMDADILGSKTEEEVIRKSEKKRGYVQACADMELMNAEIADAHVRNVQVLEEKRIKALRNDGIDRPEKAIVWKVKVLGDKTVDVYKCPRCKNPCGPTWKGNMTEYKRCGFCGQLVDMRETIKKSGEMGK</sequence>
<reference evidence="1 2" key="1">
    <citation type="journal article" date="2021" name="ISME Commun">
        <title>Automated analysis of genomic sequences facilitates high-throughput and comprehensive description of bacteria.</title>
        <authorList>
            <person name="Hitch T.C.A."/>
        </authorList>
    </citation>
    <scope>NUCLEOTIDE SEQUENCE [LARGE SCALE GENOMIC DNA]</scope>
    <source>
        <strain evidence="1 2">Sanger_04</strain>
    </source>
</reference>
<proteinExistence type="predicted"/>
<dbReference type="Proteomes" id="UP001652461">
    <property type="component" value="Unassembled WGS sequence"/>
</dbReference>
<protein>
    <submittedName>
        <fullName evidence="1">Uncharacterized protein</fullName>
    </submittedName>
</protein>
<gene>
    <name evidence="1" type="ORF">OCV63_10145</name>
</gene>